<evidence type="ECO:0000313" key="2">
    <source>
        <dbReference type="Proteomes" id="UP000789738"/>
    </source>
</evidence>
<protein>
    <submittedName>
        <fullName evidence="1">Uncharacterized protein</fullName>
    </submittedName>
</protein>
<reference evidence="1" key="1">
    <citation type="submission" date="2021-10" db="EMBL/GenBank/DDBJ databases">
        <authorList>
            <person name="Mesa V."/>
        </authorList>
    </citation>
    <scope>NUCLEOTIDE SEQUENCE</scope>
    <source>
        <strain evidence="1">CC3_PB</strain>
    </source>
</reference>
<evidence type="ECO:0000313" key="1">
    <source>
        <dbReference type="EMBL" id="CAG9713720.1"/>
    </source>
</evidence>
<gene>
    <name evidence="1" type="ORF">CNEO_50020</name>
</gene>
<sequence>MSKDNNKLIGNLNNDKRMILILR</sequence>
<accession>A0AA86MPX1</accession>
<dbReference type="EMBL" id="CAKJVE010000005">
    <property type="protein sequence ID" value="CAG9713720.1"/>
    <property type="molecule type" value="Genomic_DNA"/>
</dbReference>
<comment type="caution">
    <text evidence="1">The sequence shown here is derived from an EMBL/GenBank/DDBJ whole genome shotgun (WGS) entry which is preliminary data.</text>
</comment>
<proteinExistence type="predicted"/>
<organism evidence="1 2">
    <name type="scientific">Clostridium neonatale</name>
    <dbReference type="NCBI Taxonomy" id="137838"/>
    <lineage>
        <taxon>Bacteria</taxon>
        <taxon>Bacillati</taxon>
        <taxon>Bacillota</taxon>
        <taxon>Clostridia</taxon>
        <taxon>Eubacteriales</taxon>
        <taxon>Clostridiaceae</taxon>
        <taxon>Clostridium</taxon>
    </lineage>
</organism>
<dbReference type="Proteomes" id="UP000789738">
    <property type="component" value="Unassembled WGS sequence"/>
</dbReference>
<dbReference type="AlphaFoldDB" id="A0AA86MPX1"/>
<name>A0AA86MPX1_9CLOT</name>